<evidence type="ECO:0000256" key="4">
    <source>
        <dbReference type="ARBA" id="ARBA00015376"/>
    </source>
</evidence>
<reference evidence="8" key="1">
    <citation type="journal article" date="2014" name="Int. J. Syst. Evol. Microbiol.">
        <title>Complete genome sequence of Corynebacterium casei LMG S-19264T (=DSM 44701T), isolated from a smear-ripened cheese.</title>
        <authorList>
            <consortium name="US DOE Joint Genome Institute (JGI-PGF)"/>
            <person name="Walter F."/>
            <person name="Albersmeier A."/>
            <person name="Kalinowski J."/>
            <person name="Ruckert C."/>
        </authorList>
    </citation>
    <scope>NUCLEOTIDE SEQUENCE</scope>
    <source>
        <strain evidence="8">CGMCC 1.15725</strain>
    </source>
</reference>
<comment type="similarity">
    <text evidence="3">Belongs to the OpgD/OpgG family.</text>
</comment>
<dbReference type="InterPro" id="IPR014718">
    <property type="entry name" value="GH-type_carb-bd"/>
</dbReference>
<dbReference type="PANTHER" id="PTHR30504:SF4">
    <property type="entry name" value="GLUCANS BIOSYNTHESIS PROTEIN G"/>
    <property type="match status" value="1"/>
</dbReference>
<evidence type="ECO:0000256" key="5">
    <source>
        <dbReference type="ARBA" id="ARBA00022729"/>
    </source>
</evidence>
<dbReference type="UniPathway" id="UPA00637"/>
<organism evidence="8 9">
    <name type="scientific">Aliidongia dinghuensis</name>
    <dbReference type="NCBI Taxonomy" id="1867774"/>
    <lineage>
        <taxon>Bacteria</taxon>
        <taxon>Pseudomonadati</taxon>
        <taxon>Pseudomonadota</taxon>
        <taxon>Alphaproteobacteria</taxon>
        <taxon>Rhodospirillales</taxon>
        <taxon>Dongiaceae</taxon>
        <taxon>Aliidongia</taxon>
    </lineage>
</organism>
<feature type="domain" description="Glucan biosynthesis periplasmic MdoG C-terminal" evidence="7">
    <location>
        <begin position="68"/>
        <end position="553"/>
    </location>
</feature>
<dbReference type="PIRSF" id="PIRSF006281">
    <property type="entry name" value="MdoG"/>
    <property type="match status" value="1"/>
</dbReference>
<dbReference type="InterPro" id="IPR013783">
    <property type="entry name" value="Ig-like_fold"/>
</dbReference>
<dbReference type="GO" id="GO:0003824">
    <property type="term" value="F:catalytic activity"/>
    <property type="evidence" value="ECO:0007669"/>
    <property type="project" value="InterPro"/>
</dbReference>
<evidence type="ECO:0000256" key="6">
    <source>
        <dbReference type="ARBA" id="ARBA00022764"/>
    </source>
</evidence>
<evidence type="ECO:0000259" key="7">
    <source>
        <dbReference type="Pfam" id="PF04349"/>
    </source>
</evidence>
<dbReference type="InterPro" id="IPR014438">
    <property type="entry name" value="Glucan_biosyn_MdoG/MdoD"/>
</dbReference>
<keyword evidence="5" id="KW-0732">Signal</keyword>
<name>A0A8J2YPA9_9PROT</name>
<dbReference type="InterPro" id="IPR014756">
    <property type="entry name" value="Ig_E-set"/>
</dbReference>
<dbReference type="EMBL" id="BMJQ01000001">
    <property type="protein sequence ID" value="GGF01822.1"/>
    <property type="molecule type" value="Genomic_DNA"/>
</dbReference>
<dbReference type="Gene3D" id="2.70.98.10">
    <property type="match status" value="1"/>
</dbReference>
<sequence>MNLSTHPVAGLRNPARRFLTWRGLALILYGSAQSRPGFARLGKALGWLAAAILALGTPAFAQDPPAGFGLEQVTVRAKALADAPYVAPASNLPDAFSRMQFSDYQKIQPRRDRFTWAGLDTPFKLAFYHQGMQFNTPVKISEIVDGAAQEIRYAPDRFDFGDLHFDRDQTSKLGWAGFRVLYPINQPGKEDEIMSLLGASYFRVIGKGQIYGLSGRGLAIDTGLSAPEEFPVFREYWIRRPAPQDRYLTFYALLDAPHATGAYEFTLTPGADTMLGVKARVFLRSGGAPAVLGVAPLTSMFLYGPTQPLPVHNFRPGIHDSNGLALHTGTGEWIWRPLNNPSMVALSSFAMENPKGFGLLQRGREFSRYEDLKDRYDLRPSAWIEPTNDWGKGHVRLVEIPTLDETNDNIVAFWAPDTLPAPGQPLQFDYRIRFTRDEPAILEGGLSYVWQTMHATGEVYQSNLVRAYDGTLAFLVDFTGPSLGDLAPEAPVVARVSANDNVEIVGSELQPNPAIKGRRLTFRIKVKDATKASELRAALELAGRTLTETWSLQIPPSPAARPAREGQASLNLFKASE</sequence>
<proteinExistence type="inferred from homology"/>
<comment type="caution">
    <text evidence="8">The sequence shown here is derived from an EMBL/GenBank/DDBJ whole genome shotgun (WGS) entry which is preliminary data.</text>
</comment>
<dbReference type="PANTHER" id="PTHR30504">
    <property type="entry name" value="GLUCANS BIOSYNTHESIS PROTEIN"/>
    <property type="match status" value="1"/>
</dbReference>
<dbReference type="InterPro" id="IPR011013">
    <property type="entry name" value="Gal_mutarotase_sf_dom"/>
</dbReference>
<dbReference type="SUPFAM" id="SSF74650">
    <property type="entry name" value="Galactose mutarotase-like"/>
    <property type="match status" value="1"/>
</dbReference>
<dbReference type="FunFam" id="2.70.98.10:FF:000001">
    <property type="entry name" value="Glucans biosynthesis protein G"/>
    <property type="match status" value="1"/>
</dbReference>
<dbReference type="GO" id="GO:0030246">
    <property type="term" value="F:carbohydrate binding"/>
    <property type="evidence" value="ECO:0007669"/>
    <property type="project" value="InterPro"/>
</dbReference>
<dbReference type="GO" id="GO:0030288">
    <property type="term" value="C:outer membrane-bounded periplasmic space"/>
    <property type="evidence" value="ECO:0007669"/>
    <property type="project" value="TreeGrafter"/>
</dbReference>
<evidence type="ECO:0000313" key="8">
    <source>
        <dbReference type="EMBL" id="GGF01822.1"/>
    </source>
</evidence>
<dbReference type="Proteomes" id="UP000646365">
    <property type="component" value="Unassembled WGS sequence"/>
</dbReference>
<reference evidence="8" key="2">
    <citation type="submission" date="2020-09" db="EMBL/GenBank/DDBJ databases">
        <authorList>
            <person name="Sun Q."/>
            <person name="Zhou Y."/>
        </authorList>
    </citation>
    <scope>NUCLEOTIDE SEQUENCE</scope>
    <source>
        <strain evidence="8">CGMCC 1.15725</strain>
    </source>
</reference>
<keyword evidence="9" id="KW-1185">Reference proteome</keyword>
<evidence type="ECO:0000313" key="9">
    <source>
        <dbReference type="Proteomes" id="UP000646365"/>
    </source>
</evidence>
<protein>
    <recommendedName>
        <fullName evidence="4">Glucans biosynthesis protein G</fullName>
    </recommendedName>
</protein>
<dbReference type="SUPFAM" id="SSF81296">
    <property type="entry name" value="E set domains"/>
    <property type="match status" value="1"/>
</dbReference>
<dbReference type="Gene3D" id="2.60.40.10">
    <property type="entry name" value="Immunoglobulins"/>
    <property type="match status" value="1"/>
</dbReference>
<evidence type="ECO:0000256" key="2">
    <source>
        <dbReference type="ARBA" id="ARBA00005001"/>
    </source>
</evidence>
<gene>
    <name evidence="8" type="primary">mdoG</name>
    <name evidence="8" type="ORF">GCM10011611_04150</name>
</gene>
<dbReference type="Pfam" id="PF04349">
    <property type="entry name" value="MdoG"/>
    <property type="match status" value="1"/>
</dbReference>
<keyword evidence="6" id="KW-0574">Periplasm</keyword>
<evidence type="ECO:0000256" key="3">
    <source>
        <dbReference type="ARBA" id="ARBA00009284"/>
    </source>
</evidence>
<comment type="subcellular location">
    <subcellularLocation>
        <location evidence="1">Periplasm</location>
    </subcellularLocation>
</comment>
<comment type="pathway">
    <text evidence="2">Glycan metabolism; osmoregulated periplasmic glucan (OPG) biosynthesis.</text>
</comment>
<dbReference type="InterPro" id="IPR007444">
    <property type="entry name" value="Glucan_biosyn_MdoG_C"/>
</dbReference>
<dbReference type="AlphaFoldDB" id="A0A8J2YPA9"/>
<evidence type="ECO:0000256" key="1">
    <source>
        <dbReference type="ARBA" id="ARBA00004418"/>
    </source>
</evidence>
<accession>A0A8J2YPA9</accession>
<dbReference type="GO" id="GO:0051274">
    <property type="term" value="P:beta-glucan biosynthetic process"/>
    <property type="evidence" value="ECO:0007669"/>
    <property type="project" value="TreeGrafter"/>
</dbReference>